<dbReference type="InterPro" id="IPR022187">
    <property type="entry name" value="Conjug_transposon_TraM"/>
</dbReference>
<dbReference type="OrthoDB" id="1311366at2"/>
<accession>A0A1I0QF20</accession>
<proteinExistence type="predicted"/>
<evidence type="ECO:0000313" key="4">
    <source>
        <dbReference type="EMBL" id="SEW25432.1"/>
    </source>
</evidence>
<feature type="domain" description="Conjugative transposon TraM C-terminal" evidence="3">
    <location>
        <begin position="281"/>
        <end position="430"/>
    </location>
</feature>
<keyword evidence="5" id="KW-1185">Reference proteome</keyword>
<feature type="transmembrane region" description="Helical" evidence="2">
    <location>
        <begin position="35"/>
        <end position="53"/>
    </location>
</feature>
<feature type="compositionally biased region" description="Basic and acidic residues" evidence="1">
    <location>
        <begin position="13"/>
        <end position="26"/>
    </location>
</feature>
<organism evidence="4 5">
    <name type="scientific">Chryseobacterium wanjuense</name>
    <dbReference type="NCBI Taxonomy" id="356305"/>
    <lineage>
        <taxon>Bacteria</taxon>
        <taxon>Pseudomonadati</taxon>
        <taxon>Bacteroidota</taxon>
        <taxon>Flavobacteriia</taxon>
        <taxon>Flavobacteriales</taxon>
        <taxon>Weeksellaceae</taxon>
        <taxon>Chryseobacterium group</taxon>
        <taxon>Chryseobacterium</taxon>
    </lineage>
</organism>
<feature type="region of interest" description="Disordered" evidence="1">
    <location>
        <begin position="1"/>
        <end position="26"/>
    </location>
</feature>
<evidence type="ECO:0000259" key="3">
    <source>
        <dbReference type="Pfam" id="PF12508"/>
    </source>
</evidence>
<dbReference type="Proteomes" id="UP000199469">
    <property type="component" value="Unassembled WGS sequence"/>
</dbReference>
<dbReference type="Pfam" id="PF12508">
    <property type="entry name" value="Transposon_TraM"/>
    <property type="match status" value="1"/>
</dbReference>
<dbReference type="NCBIfam" id="TIGR03779">
    <property type="entry name" value="Bac_Flav_CT_M"/>
    <property type="match status" value="1"/>
</dbReference>
<dbReference type="EMBL" id="FOIU01000001">
    <property type="protein sequence ID" value="SEW25432.1"/>
    <property type="molecule type" value="Genomic_DNA"/>
</dbReference>
<gene>
    <name evidence="4" type="ORF">SAMN05421841_1852</name>
</gene>
<evidence type="ECO:0000313" key="5">
    <source>
        <dbReference type="Proteomes" id="UP000199469"/>
    </source>
</evidence>
<dbReference type="InterPro" id="IPR055407">
    <property type="entry name" value="TraM_C"/>
</dbReference>
<sequence>MENNKSTGVFVREASEGRVKEERSPEERRQKLKKLIIYALMAVVCVGCLYLIFRPNKDAKELSDAGLNNSVPQADDQVLTGDKEKAYEQELLEKKESERRKAMLSLSDYLNNGTDTSNGYIEGDAEMENANPTSQGVKNYREIQQTLGSFYQSDPENEKLRRELRELKERNRANDASSQNTLVQDPVLMMEKSYQMAAKYLPQLMPQKTNTDTVKKATPPTERYVEPVYTAKKNVVSSLYRANEQSDQDFAASVLQGAEKRFFDGHSSESSFQSQILRNSIRACVHQTKTVTMGSSVSLRLLEGARIARMTLPAGTLLTAMAKLQDGRLGLQITSVEFKGNIVPVDLSAYDLDGQAGLNLLYSPDVNAMKEIASGMSTSAGTNIVLSSSTGQQLISDLTKGIVQGTTGYISKRIGTSQVTVKAGYLLFLVPKK</sequence>
<name>A0A1I0QF20_9FLAO</name>
<reference evidence="5" key="1">
    <citation type="submission" date="2016-10" db="EMBL/GenBank/DDBJ databases">
        <authorList>
            <person name="Varghese N."/>
            <person name="Submissions S."/>
        </authorList>
    </citation>
    <scope>NUCLEOTIDE SEQUENCE [LARGE SCALE GENOMIC DNA]</scope>
    <source>
        <strain evidence="5">DSM 17724</strain>
    </source>
</reference>
<evidence type="ECO:0000256" key="2">
    <source>
        <dbReference type="SAM" id="Phobius"/>
    </source>
</evidence>
<keyword evidence="2" id="KW-0472">Membrane</keyword>
<protein>
    <submittedName>
        <fullName evidence="4">Bacteroides conjugative transposon TraM protein</fullName>
    </submittedName>
</protein>
<evidence type="ECO:0000256" key="1">
    <source>
        <dbReference type="SAM" id="MobiDB-lite"/>
    </source>
</evidence>
<dbReference type="AlphaFoldDB" id="A0A1I0QF20"/>
<dbReference type="RefSeq" id="WP_089791714.1">
    <property type="nucleotide sequence ID" value="NZ_FOIU01000001.1"/>
</dbReference>
<keyword evidence="2" id="KW-0812">Transmembrane</keyword>
<keyword evidence="2" id="KW-1133">Transmembrane helix</keyword>
<dbReference type="STRING" id="356305.SAMN05421841_1852"/>